<dbReference type="EMBL" id="CP017105">
    <property type="protein sequence ID" value="APO72223.1"/>
    <property type="molecule type" value="Genomic_DNA"/>
</dbReference>
<dbReference type="AlphaFoldDB" id="A0A1L5NWD4"/>
<proteinExistence type="predicted"/>
<name>A0A1L5NWD4_9HYPH</name>
<accession>A0A1L5NWD4</accession>
<evidence type="ECO:0000313" key="1">
    <source>
        <dbReference type="EMBL" id="APO72223.1"/>
    </source>
</evidence>
<evidence type="ECO:0000313" key="2">
    <source>
        <dbReference type="Proteomes" id="UP000184749"/>
    </source>
</evidence>
<geneLocation type="plasmid" evidence="2">
    <name>prgalie4872d</name>
</geneLocation>
<gene>
    <name evidence="1" type="ORF">IE4872_PD01702</name>
</gene>
<protein>
    <submittedName>
        <fullName evidence="1">Uncharacterized protein</fullName>
    </submittedName>
</protein>
<dbReference type="Proteomes" id="UP000184749">
    <property type="component" value="Plasmid pRgalIE4872d"/>
</dbReference>
<reference evidence="1 2" key="1">
    <citation type="submission" date="2016-09" db="EMBL/GenBank/DDBJ databases">
        <title>The complete genome sequences of Rhizobium gallicum, symbiovars gallicum and phaseoli, symbionts associated to common bean (Phaseolus vulgaris).</title>
        <authorList>
            <person name="Bustos P."/>
            <person name="Santamaria R.I."/>
            <person name="Perez-Carrascal O.M."/>
            <person name="Juarez S."/>
            <person name="Lozano L."/>
            <person name="Martinez-Flores I."/>
            <person name="Martinez-Romero E."/>
            <person name="Cevallos M."/>
            <person name="Romero D."/>
            <person name="Davila G."/>
            <person name="Gonzalez V."/>
        </authorList>
    </citation>
    <scope>NUCLEOTIDE SEQUENCE [LARGE SCALE GENOMIC DNA]</scope>
    <source>
        <strain evidence="1 2">IE4872</strain>
        <plasmid evidence="2">prgalie4872d</plasmid>
    </source>
</reference>
<organism evidence="1 2">
    <name type="scientific">Rhizobium gallicum</name>
    <dbReference type="NCBI Taxonomy" id="56730"/>
    <lineage>
        <taxon>Bacteria</taxon>
        <taxon>Pseudomonadati</taxon>
        <taxon>Pseudomonadota</taxon>
        <taxon>Alphaproteobacteria</taxon>
        <taxon>Hyphomicrobiales</taxon>
        <taxon>Rhizobiaceae</taxon>
        <taxon>Rhizobium/Agrobacterium group</taxon>
        <taxon>Rhizobium</taxon>
    </lineage>
</organism>
<keyword evidence="1" id="KW-0614">Plasmid</keyword>
<sequence length="108" mass="11684">MSTKHFLSAFGMETLRDLPDIEALEDAGLLNRIRTPGGEMPDAADATSGEYNDESVEYVDRVGCAADHPVPAHSPNALLAQRCFARARLHYGLAAGFDPARRGRVAPF</sequence>